<dbReference type="SUPFAM" id="SSF101898">
    <property type="entry name" value="NHL repeat"/>
    <property type="match status" value="1"/>
</dbReference>
<gene>
    <name evidence="1" type="ORF">MNBD_DELTA03-499</name>
</gene>
<organism evidence="1">
    <name type="scientific">hydrothermal vent metagenome</name>
    <dbReference type="NCBI Taxonomy" id="652676"/>
    <lineage>
        <taxon>unclassified sequences</taxon>
        <taxon>metagenomes</taxon>
        <taxon>ecological metagenomes</taxon>
    </lineage>
</organism>
<sequence>MILITRKLLLLICIICIVGTGMSGPAYAWQLKMAMTADKNGGGLLNPASFYIDKAHKRYYIVDSGHNRLVSFDKGGQPLQSFNAGGSLRLPVAMTRIGSSTLLVMEKGRDSLTVINLKDRQVKRHILTSRRIFPARVKLAGRKIYVLNKADGRVEIMNSRLESEESFVCTGCRMGFVDFSLLGRGGVAALTALEGEVRYFAADGKEIKRIKLSPRPDFAAAFAIDPHQGRIVVAERHSGHLKIYSSSGRLQNEILSRGERPGQLLYPIQVQFDPWGRLCVLDEGNGRLAVFTE</sequence>
<dbReference type="PANTHER" id="PTHR24104:SF25">
    <property type="entry name" value="PROTEIN LIN-41"/>
    <property type="match status" value="1"/>
</dbReference>
<protein>
    <recommendedName>
        <fullName evidence="2">NHL repeat containing protein</fullName>
    </recommendedName>
</protein>
<reference evidence="1" key="1">
    <citation type="submission" date="2018-06" db="EMBL/GenBank/DDBJ databases">
        <authorList>
            <person name="Zhirakovskaya E."/>
        </authorList>
    </citation>
    <scope>NUCLEOTIDE SEQUENCE</scope>
</reference>
<dbReference type="PANTHER" id="PTHR24104">
    <property type="entry name" value="E3 UBIQUITIN-PROTEIN LIGASE NHLRC1-RELATED"/>
    <property type="match status" value="1"/>
</dbReference>
<dbReference type="InterPro" id="IPR050952">
    <property type="entry name" value="TRIM-NHL_E3_ligases"/>
</dbReference>
<dbReference type="GO" id="GO:0043161">
    <property type="term" value="P:proteasome-mediated ubiquitin-dependent protein catabolic process"/>
    <property type="evidence" value="ECO:0007669"/>
    <property type="project" value="TreeGrafter"/>
</dbReference>
<accession>A0A3B0VNF1</accession>
<dbReference type="GO" id="GO:0061630">
    <property type="term" value="F:ubiquitin protein ligase activity"/>
    <property type="evidence" value="ECO:0007669"/>
    <property type="project" value="TreeGrafter"/>
</dbReference>
<dbReference type="GO" id="GO:0008270">
    <property type="term" value="F:zinc ion binding"/>
    <property type="evidence" value="ECO:0007669"/>
    <property type="project" value="UniProtKB-KW"/>
</dbReference>
<name>A0A3B0VNF1_9ZZZZ</name>
<dbReference type="InterPro" id="IPR011042">
    <property type="entry name" value="6-blade_b-propeller_TolB-like"/>
</dbReference>
<dbReference type="AlphaFoldDB" id="A0A3B0VNF1"/>
<evidence type="ECO:0008006" key="2">
    <source>
        <dbReference type="Google" id="ProtNLM"/>
    </source>
</evidence>
<dbReference type="GO" id="GO:0000209">
    <property type="term" value="P:protein polyubiquitination"/>
    <property type="evidence" value="ECO:0007669"/>
    <property type="project" value="TreeGrafter"/>
</dbReference>
<dbReference type="Gene3D" id="2.120.10.30">
    <property type="entry name" value="TolB, C-terminal domain"/>
    <property type="match status" value="2"/>
</dbReference>
<evidence type="ECO:0000313" key="1">
    <source>
        <dbReference type="EMBL" id="VAW41803.1"/>
    </source>
</evidence>
<dbReference type="EMBL" id="UOEX01000400">
    <property type="protein sequence ID" value="VAW41803.1"/>
    <property type="molecule type" value="Genomic_DNA"/>
</dbReference>
<proteinExistence type="predicted"/>